<dbReference type="InterPro" id="IPR042099">
    <property type="entry name" value="ANL_N_sf"/>
</dbReference>
<evidence type="ECO:0000256" key="1">
    <source>
        <dbReference type="SAM" id="Phobius"/>
    </source>
</evidence>
<dbReference type="EMBL" id="JAFBFH010000002">
    <property type="protein sequence ID" value="MBM7713486.1"/>
    <property type="molecule type" value="Genomic_DNA"/>
</dbReference>
<dbReference type="SUPFAM" id="SSF56801">
    <property type="entry name" value="Acetyl-CoA synthetase-like"/>
    <property type="match status" value="1"/>
</dbReference>
<keyword evidence="1" id="KW-0812">Transmembrane</keyword>
<dbReference type="PANTHER" id="PTHR43767:SF1">
    <property type="entry name" value="NONRIBOSOMAL PEPTIDE SYNTHASE PES1 (EUROFUNG)-RELATED"/>
    <property type="match status" value="1"/>
</dbReference>
<dbReference type="PANTHER" id="PTHR43767">
    <property type="entry name" value="LONG-CHAIN-FATTY-ACID--COA LIGASE"/>
    <property type="match status" value="1"/>
</dbReference>
<dbReference type="Gene3D" id="3.40.50.12780">
    <property type="entry name" value="N-terminal domain of ligase-like"/>
    <property type="match status" value="1"/>
</dbReference>
<keyword evidence="5" id="KW-1185">Reference proteome</keyword>
<keyword evidence="1" id="KW-1133">Transmembrane helix</keyword>
<dbReference type="InterPro" id="IPR000873">
    <property type="entry name" value="AMP-dep_synth/lig_dom"/>
</dbReference>
<reference evidence="4 5" key="1">
    <citation type="submission" date="2021-01" db="EMBL/GenBank/DDBJ databases">
        <title>Genomic Encyclopedia of Type Strains, Phase IV (KMG-IV): sequencing the most valuable type-strain genomes for metagenomic binning, comparative biology and taxonomic classification.</title>
        <authorList>
            <person name="Goeker M."/>
        </authorList>
    </citation>
    <scope>NUCLEOTIDE SEQUENCE [LARGE SCALE GENOMIC DNA]</scope>
    <source>
        <strain evidence="4 5">DSM 105453</strain>
    </source>
</reference>
<name>A0ABS2R1H5_9BACI</name>
<keyword evidence="4" id="KW-0436">Ligase</keyword>
<evidence type="ECO:0000313" key="4">
    <source>
        <dbReference type="EMBL" id="MBM7713486.1"/>
    </source>
</evidence>
<dbReference type="GO" id="GO:0004467">
    <property type="term" value="F:long-chain fatty acid-CoA ligase activity"/>
    <property type="evidence" value="ECO:0007669"/>
    <property type="project" value="UniProtKB-EC"/>
</dbReference>
<dbReference type="InterPro" id="IPR025110">
    <property type="entry name" value="AMP-bd_C"/>
</dbReference>
<comment type="caution">
    <text evidence="4">The sequence shown here is derived from an EMBL/GenBank/DDBJ whole genome shotgun (WGS) entry which is preliminary data.</text>
</comment>
<organism evidence="4 5">
    <name type="scientific">Siminovitchia thermophila</name>
    <dbReference type="NCBI Taxonomy" id="1245522"/>
    <lineage>
        <taxon>Bacteria</taxon>
        <taxon>Bacillati</taxon>
        <taxon>Bacillota</taxon>
        <taxon>Bacilli</taxon>
        <taxon>Bacillales</taxon>
        <taxon>Bacillaceae</taxon>
        <taxon>Siminovitchia</taxon>
    </lineage>
</organism>
<dbReference type="Pfam" id="PF13193">
    <property type="entry name" value="AMP-binding_C"/>
    <property type="match status" value="1"/>
</dbReference>
<feature type="domain" description="AMP-dependent synthetase/ligase" evidence="2">
    <location>
        <begin position="17"/>
        <end position="373"/>
    </location>
</feature>
<sequence>MNDISVINRIAVGDIVRRSASRHPNKIAIIDGETRMTFSRLDEAANQFAHYLLKKGFEKGDRIVTISANSWQLIVAILGIQKAGLVWVPINPAVSLKEKNFIISDVKAKLIMVDKDFIQQADVMKKSCPNILYMGSQSSDQSSFEALLHGEDTLEPEVHIQDRDLAQIMYTSGTTGSPRGVAIPHVAVFISSLGNIVEMMIKKDDIVAVILPIFHCALHSVVMSFIHIGGTMVVFRQFEPASYLEAVKKEKITIMIGLPMMYRALLHVPTRTKKDTESLRYCVYAMAPMDEKTLKSGIEEFEAKFCLATGQTEMYPATVIFGPEYQLSKFGSYWGIPSLINDTAIMGEDGHILDKGEVGEIVHRGPNVMACYYNRPDETEQSRLYGWHHTGDLGYFDEDGLLVFVDRKKDMIKTGGENVASILVEQTLLLHEKIENAVVVGLPHAHWIEAITAFVIPKEGVNVTKNEIVTHCKEHLSAFQVPKEVIFVDKLPITATGKIRKNILREQYKTYYTEQTIT</sequence>
<keyword evidence="1" id="KW-0472">Membrane</keyword>
<dbReference type="Gene3D" id="3.30.300.30">
    <property type="match status" value="1"/>
</dbReference>
<proteinExistence type="predicted"/>
<dbReference type="InterPro" id="IPR045851">
    <property type="entry name" value="AMP-bd_C_sf"/>
</dbReference>
<feature type="transmembrane region" description="Helical" evidence="1">
    <location>
        <begin position="206"/>
        <end position="228"/>
    </location>
</feature>
<dbReference type="RefSeq" id="WP_205178289.1">
    <property type="nucleotide sequence ID" value="NZ_JAFBFH010000002.1"/>
</dbReference>
<accession>A0ABS2R1H5</accession>
<dbReference type="Proteomes" id="UP000823485">
    <property type="component" value="Unassembled WGS sequence"/>
</dbReference>
<dbReference type="PROSITE" id="PS00455">
    <property type="entry name" value="AMP_BINDING"/>
    <property type="match status" value="1"/>
</dbReference>
<dbReference type="Pfam" id="PF00501">
    <property type="entry name" value="AMP-binding"/>
    <property type="match status" value="1"/>
</dbReference>
<evidence type="ECO:0000259" key="3">
    <source>
        <dbReference type="Pfam" id="PF13193"/>
    </source>
</evidence>
<feature type="domain" description="AMP-binding enzyme C-terminal" evidence="3">
    <location>
        <begin position="424"/>
        <end position="498"/>
    </location>
</feature>
<dbReference type="InterPro" id="IPR020845">
    <property type="entry name" value="AMP-binding_CS"/>
</dbReference>
<protein>
    <submittedName>
        <fullName evidence="4">Long-chain acyl-CoA synthetase</fullName>
        <ecNumber evidence="4">6.2.1.3</ecNumber>
    </submittedName>
</protein>
<dbReference type="InterPro" id="IPR050237">
    <property type="entry name" value="ATP-dep_AMP-bd_enzyme"/>
</dbReference>
<gene>
    <name evidence="4" type="ORF">JOC94_000454</name>
</gene>
<dbReference type="EC" id="6.2.1.3" evidence="4"/>
<evidence type="ECO:0000313" key="5">
    <source>
        <dbReference type="Proteomes" id="UP000823485"/>
    </source>
</evidence>
<evidence type="ECO:0000259" key="2">
    <source>
        <dbReference type="Pfam" id="PF00501"/>
    </source>
</evidence>